<evidence type="ECO:0000313" key="2">
    <source>
        <dbReference type="EMBL" id="CDX21356.1"/>
    </source>
</evidence>
<accession>A0A090DWI0</accession>
<reference evidence="3" key="1">
    <citation type="submission" date="2014-08" db="EMBL/GenBank/DDBJ databases">
        <authorList>
            <person name="Moulin L."/>
        </authorList>
    </citation>
    <scope>NUCLEOTIDE SEQUENCE [LARGE SCALE GENOMIC DNA]</scope>
</reference>
<keyword evidence="3" id="KW-1185">Reference proteome</keyword>
<dbReference type="EMBL" id="CCMZ01000029">
    <property type="protein sequence ID" value="CDX21356.1"/>
    <property type="molecule type" value="Genomic_DNA"/>
</dbReference>
<proteinExistence type="predicted"/>
<evidence type="ECO:0000256" key="1">
    <source>
        <dbReference type="SAM" id="MobiDB-lite"/>
    </source>
</evidence>
<feature type="region of interest" description="Disordered" evidence="1">
    <location>
        <begin position="53"/>
        <end position="88"/>
    </location>
</feature>
<dbReference type="Proteomes" id="UP000045285">
    <property type="component" value="Unassembled WGS sequence"/>
</dbReference>
<name>A0A090DWI0_MESPL</name>
<protein>
    <submittedName>
        <fullName evidence="2">Uncharacterized protein</fullName>
    </submittedName>
</protein>
<sequence length="123" mass="14351">MFCDQSAERLPCNRYKTFDAWLTFASLDGWARSVLVARFWFWAPECCKQQMEEADAVQESRDPRSINGNHSRVGPTGDPCWRRPANHDARADGGILRREIAARIAEENQKKRWRRRGCARARR</sequence>
<gene>
    <name evidence="2" type="ORF">MPL3356_350074</name>
</gene>
<dbReference type="AlphaFoldDB" id="A0A090DWI0"/>
<evidence type="ECO:0000313" key="3">
    <source>
        <dbReference type="Proteomes" id="UP000045285"/>
    </source>
</evidence>
<organism evidence="2 3">
    <name type="scientific">Mesorhizobium plurifarium</name>
    <dbReference type="NCBI Taxonomy" id="69974"/>
    <lineage>
        <taxon>Bacteria</taxon>
        <taxon>Pseudomonadati</taxon>
        <taxon>Pseudomonadota</taxon>
        <taxon>Alphaproteobacteria</taxon>
        <taxon>Hyphomicrobiales</taxon>
        <taxon>Phyllobacteriaceae</taxon>
        <taxon>Mesorhizobium</taxon>
    </lineage>
</organism>